<proteinExistence type="predicted"/>
<name>A0A183EQX2_9BILA</name>
<accession>A0A183EQX2</accession>
<evidence type="ECO:0000313" key="1">
    <source>
        <dbReference type="EMBL" id="VDN41369.1"/>
    </source>
</evidence>
<sequence length="156" mass="17898">ASRVKVLEKQCEYCEAQLLSAEYKHFFRRKNFKKLYSQTLLEKLKAVKKCLQDKSPLPEGKSTYKGCIFCDDAISQLVNLNHAYNSEQPFLRTHLNGLRQKRGAGAPRKGRGRLKHSNVAYVDIKDCLFLLIESSYFCGLGNRKLSPKPVSRNRKS</sequence>
<reference evidence="3" key="1">
    <citation type="submission" date="2016-06" db="UniProtKB">
        <authorList>
            <consortium name="WormBaseParasite"/>
        </authorList>
    </citation>
    <scope>IDENTIFICATION</scope>
</reference>
<reference evidence="1 2" key="2">
    <citation type="submission" date="2018-11" db="EMBL/GenBank/DDBJ databases">
        <authorList>
            <consortium name="Pathogen Informatics"/>
        </authorList>
    </citation>
    <scope>NUCLEOTIDE SEQUENCE [LARGE SCALE GENOMIC DNA]</scope>
</reference>
<dbReference type="AlphaFoldDB" id="A0A183EQX2"/>
<dbReference type="WBParaSite" id="GPUH_0002339301-mRNA-1">
    <property type="protein sequence ID" value="GPUH_0002339301-mRNA-1"/>
    <property type="gene ID" value="GPUH_0002339301"/>
</dbReference>
<gene>
    <name evidence="1" type="ORF">GPUH_LOCUS23362</name>
</gene>
<dbReference type="Proteomes" id="UP000271098">
    <property type="component" value="Unassembled WGS sequence"/>
</dbReference>
<protein>
    <submittedName>
        <fullName evidence="3">Zf-AD domain-containing protein</fullName>
    </submittedName>
</protein>
<organism evidence="3">
    <name type="scientific">Gongylonema pulchrum</name>
    <dbReference type="NCBI Taxonomy" id="637853"/>
    <lineage>
        <taxon>Eukaryota</taxon>
        <taxon>Metazoa</taxon>
        <taxon>Ecdysozoa</taxon>
        <taxon>Nematoda</taxon>
        <taxon>Chromadorea</taxon>
        <taxon>Rhabditida</taxon>
        <taxon>Spirurina</taxon>
        <taxon>Spiruromorpha</taxon>
        <taxon>Spiruroidea</taxon>
        <taxon>Gongylonematidae</taxon>
        <taxon>Gongylonema</taxon>
    </lineage>
</organism>
<evidence type="ECO:0000313" key="3">
    <source>
        <dbReference type="WBParaSite" id="GPUH_0002339301-mRNA-1"/>
    </source>
</evidence>
<dbReference type="OrthoDB" id="430051at2759"/>
<dbReference type="EMBL" id="UYRT01097606">
    <property type="protein sequence ID" value="VDN41369.1"/>
    <property type="molecule type" value="Genomic_DNA"/>
</dbReference>
<keyword evidence="2" id="KW-1185">Reference proteome</keyword>
<evidence type="ECO:0000313" key="2">
    <source>
        <dbReference type="Proteomes" id="UP000271098"/>
    </source>
</evidence>